<feature type="compositionally biased region" description="Acidic residues" evidence="1">
    <location>
        <begin position="65"/>
        <end position="75"/>
    </location>
</feature>
<accession>A0ABD1YGI2</accession>
<dbReference type="EMBL" id="JBHFFA010000004">
    <property type="protein sequence ID" value="KAL2629899.1"/>
    <property type="molecule type" value="Genomic_DNA"/>
</dbReference>
<keyword evidence="3" id="KW-1185">Reference proteome</keyword>
<proteinExistence type="predicted"/>
<organism evidence="2 3">
    <name type="scientific">Riccia fluitans</name>
    <dbReference type="NCBI Taxonomy" id="41844"/>
    <lineage>
        <taxon>Eukaryota</taxon>
        <taxon>Viridiplantae</taxon>
        <taxon>Streptophyta</taxon>
        <taxon>Embryophyta</taxon>
        <taxon>Marchantiophyta</taxon>
        <taxon>Marchantiopsida</taxon>
        <taxon>Marchantiidae</taxon>
        <taxon>Marchantiales</taxon>
        <taxon>Ricciaceae</taxon>
        <taxon>Riccia</taxon>
    </lineage>
</organism>
<sequence>METTAPSTKRKEKVMQAAAYLELIRQALEKKAHYQELNHIRLESCRGIESKDEEESISTTKGGDSEGDETSEEVETEGRPAMEDEPEMQEMLERLSFVQT</sequence>
<evidence type="ECO:0000313" key="3">
    <source>
        <dbReference type="Proteomes" id="UP001605036"/>
    </source>
</evidence>
<evidence type="ECO:0000256" key="1">
    <source>
        <dbReference type="SAM" id="MobiDB-lite"/>
    </source>
</evidence>
<feature type="region of interest" description="Disordered" evidence="1">
    <location>
        <begin position="45"/>
        <end position="88"/>
    </location>
</feature>
<protein>
    <submittedName>
        <fullName evidence="2">Uncharacterized protein</fullName>
    </submittedName>
</protein>
<name>A0ABD1YGI2_9MARC</name>
<dbReference type="Proteomes" id="UP001605036">
    <property type="component" value="Unassembled WGS sequence"/>
</dbReference>
<gene>
    <name evidence="2" type="ORF">R1flu_014585</name>
</gene>
<evidence type="ECO:0000313" key="2">
    <source>
        <dbReference type="EMBL" id="KAL2629899.1"/>
    </source>
</evidence>
<reference evidence="2 3" key="1">
    <citation type="submission" date="2024-09" db="EMBL/GenBank/DDBJ databases">
        <title>Chromosome-scale assembly of Riccia fluitans.</title>
        <authorList>
            <person name="Paukszto L."/>
            <person name="Sawicki J."/>
            <person name="Karawczyk K."/>
            <person name="Piernik-Szablinska J."/>
            <person name="Szczecinska M."/>
            <person name="Mazdziarz M."/>
        </authorList>
    </citation>
    <scope>NUCLEOTIDE SEQUENCE [LARGE SCALE GENOMIC DNA]</scope>
    <source>
        <strain evidence="2">Rf_01</strain>
        <tissue evidence="2">Aerial parts of the thallus</tissue>
    </source>
</reference>
<comment type="caution">
    <text evidence="2">The sequence shown here is derived from an EMBL/GenBank/DDBJ whole genome shotgun (WGS) entry which is preliminary data.</text>
</comment>
<dbReference type="AlphaFoldDB" id="A0ABD1YGI2"/>